<dbReference type="EMBL" id="JAUSYP010000001">
    <property type="protein sequence ID" value="MDQ0752292.1"/>
    <property type="molecule type" value="Genomic_DNA"/>
</dbReference>
<accession>A0ABU0R0Z0</accession>
<evidence type="ECO:0000256" key="1">
    <source>
        <dbReference type="SAM" id="MobiDB-lite"/>
    </source>
</evidence>
<gene>
    <name evidence="2" type="ORF">QF034_006523</name>
</gene>
<reference evidence="2 3" key="1">
    <citation type="submission" date="2023-07" db="EMBL/GenBank/DDBJ databases">
        <title>Comparative genomics of wheat-associated soil bacteria to identify genetic determinants of phenazine resistance.</title>
        <authorList>
            <person name="Mouncey N."/>
        </authorList>
    </citation>
    <scope>NUCLEOTIDE SEQUENCE [LARGE SCALE GENOMIC DNA]</scope>
    <source>
        <strain evidence="2 3">B3I12</strain>
    </source>
</reference>
<sequence length="85" mass="9621">MDSWMRAAPIAMTAIGQHLLDPRLFVIPRHFVEPPSRYPVTTPSRQLFFAQSRPFSVKSYGGEFLPRQEARKPKARSPPAGTDLL</sequence>
<proteinExistence type="predicted"/>
<comment type="caution">
    <text evidence="2">The sequence shown here is derived from an EMBL/GenBank/DDBJ whole genome shotgun (WGS) entry which is preliminary data.</text>
</comment>
<evidence type="ECO:0000313" key="2">
    <source>
        <dbReference type="EMBL" id="MDQ0752292.1"/>
    </source>
</evidence>
<protein>
    <submittedName>
        <fullName evidence="2">Uncharacterized protein</fullName>
    </submittedName>
</protein>
<keyword evidence="3" id="KW-1185">Reference proteome</keyword>
<evidence type="ECO:0000313" key="3">
    <source>
        <dbReference type="Proteomes" id="UP001232755"/>
    </source>
</evidence>
<name>A0ABU0R0Z0_9ACTN</name>
<dbReference type="Proteomes" id="UP001232755">
    <property type="component" value="Unassembled WGS sequence"/>
</dbReference>
<feature type="region of interest" description="Disordered" evidence="1">
    <location>
        <begin position="64"/>
        <end position="85"/>
    </location>
</feature>
<organism evidence="2 3">
    <name type="scientific">Streptomyces africanus</name>
    <dbReference type="NCBI Taxonomy" id="231024"/>
    <lineage>
        <taxon>Bacteria</taxon>
        <taxon>Bacillati</taxon>
        <taxon>Actinomycetota</taxon>
        <taxon>Actinomycetes</taxon>
        <taxon>Kitasatosporales</taxon>
        <taxon>Streptomycetaceae</taxon>
        <taxon>Streptomyces</taxon>
    </lineage>
</organism>